<dbReference type="PROSITE" id="PS51420">
    <property type="entry name" value="RHO"/>
    <property type="match status" value="1"/>
</dbReference>
<dbReference type="SMART" id="SM00175">
    <property type="entry name" value="RAB"/>
    <property type="match status" value="1"/>
</dbReference>
<dbReference type="Pfam" id="PF00071">
    <property type="entry name" value="Ras"/>
    <property type="match status" value="1"/>
</dbReference>
<dbReference type="GO" id="GO:0035006">
    <property type="term" value="P:melanization defense response"/>
    <property type="evidence" value="ECO:0007669"/>
    <property type="project" value="UniProtKB-ARBA"/>
</dbReference>
<protein>
    <submittedName>
        <fullName evidence="3">Ras-like GTP-binding protein Rho1</fullName>
    </submittedName>
</protein>
<accession>A0A226EJG5</accession>
<keyword evidence="4" id="KW-1185">Reference proteome</keyword>
<dbReference type="SMART" id="SM00174">
    <property type="entry name" value="RHO"/>
    <property type="match status" value="1"/>
</dbReference>
<proteinExistence type="predicted"/>
<dbReference type="GO" id="GO:0003006">
    <property type="term" value="P:developmental process involved in reproduction"/>
    <property type="evidence" value="ECO:0007669"/>
    <property type="project" value="UniProtKB-ARBA"/>
</dbReference>
<dbReference type="GO" id="GO:0022412">
    <property type="term" value="P:cellular process involved in reproduction in multicellular organism"/>
    <property type="evidence" value="ECO:0007669"/>
    <property type="project" value="UniProtKB-ARBA"/>
</dbReference>
<comment type="caution">
    <text evidence="3">The sequence shown here is derived from an EMBL/GenBank/DDBJ whole genome shotgun (WGS) entry which is preliminary data.</text>
</comment>
<dbReference type="GO" id="GO:0003924">
    <property type="term" value="F:GTPase activity"/>
    <property type="evidence" value="ECO:0007669"/>
    <property type="project" value="InterPro"/>
</dbReference>
<evidence type="ECO:0000256" key="1">
    <source>
        <dbReference type="ARBA" id="ARBA00022741"/>
    </source>
</evidence>
<keyword evidence="1" id="KW-0547">Nucleotide-binding</keyword>
<dbReference type="PRINTS" id="PR00449">
    <property type="entry name" value="RASTRNSFRMNG"/>
</dbReference>
<dbReference type="CDD" id="cd00157">
    <property type="entry name" value="Rho"/>
    <property type="match status" value="1"/>
</dbReference>
<evidence type="ECO:0000313" key="4">
    <source>
        <dbReference type="Proteomes" id="UP000198287"/>
    </source>
</evidence>
<dbReference type="EMBL" id="LNIX01000003">
    <property type="protein sequence ID" value="OXA57863.1"/>
    <property type="molecule type" value="Genomic_DNA"/>
</dbReference>
<dbReference type="NCBIfam" id="TIGR00231">
    <property type="entry name" value="small_GTP"/>
    <property type="match status" value="1"/>
</dbReference>
<dbReference type="SMART" id="SM00173">
    <property type="entry name" value="RAS"/>
    <property type="match status" value="1"/>
</dbReference>
<dbReference type="AlphaFoldDB" id="A0A226EJG5"/>
<organism evidence="3 4">
    <name type="scientific">Folsomia candida</name>
    <name type="common">Springtail</name>
    <dbReference type="NCBI Taxonomy" id="158441"/>
    <lineage>
        <taxon>Eukaryota</taxon>
        <taxon>Metazoa</taxon>
        <taxon>Ecdysozoa</taxon>
        <taxon>Arthropoda</taxon>
        <taxon>Hexapoda</taxon>
        <taxon>Collembola</taxon>
        <taxon>Entomobryomorpha</taxon>
        <taxon>Isotomoidea</taxon>
        <taxon>Isotomidae</taxon>
        <taxon>Proisotominae</taxon>
        <taxon>Folsomia</taxon>
    </lineage>
</organism>
<dbReference type="InterPro" id="IPR003578">
    <property type="entry name" value="Small_GTPase_Rho"/>
</dbReference>
<name>A0A226EJG5_FOLCA</name>
<dbReference type="PROSITE" id="PS51419">
    <property type="entry name" value="RAB"/>
    <property type="match status" value="1"/>
</dbReference>
<dbReference type="SUPFAM" id="SSF52540">
    <property type="entry name" value="P-loop containing nucleoside triphosphate hydrolases"/>
    <property type="match status" value="1"/>
</dbReference>
<dbReference type="InterPro" id="IPR005225">
    <property type="entry name" value="Small_GTP-bd"/>
</dbReference>
<evidence type="ECO:0000313" key="3">
    <source>
        <dbReference type="EMBL" id="OXA57863.1"/>
    </source>
</evidence>
<dbReference type="PANTHER" id="PTHR24072">
    <property type="entry name" value="RHO FAMILY GTPASE"/>
    <property type="match status" value="1"/>
</dbReference>
<dbReference type="Proteomes" id="UP000198287">
    <property type="component" value="Unassembled WGS sequence"/>
</dbReference>
<dbReference type="OMA" id="FEMCGDE"/>
<dbReference type="STRING" id="158441.A0A226EJG5"/>
<sequence>MDKTNTLKITIVGDVAAGKTWLWQSYFQNRKPPYVQTMFDNYSTSVLYNGQEVLISLFEMCGDEEYAELRKVIYPGTNVVILCIAVDNPESVAKSGNFGSLERWSLELKDNCKGIPIVIVGTKKDLRGDPVVLRRLGENKLKPLKYKDIIKATKKFKNAIALDCSSISKDGVQDVFKAVVKLGLRNKSYNK</sequence>
<dbReference type="OrthoDB" id="8830751at2759"/>
<dbReference type="GO" id="GO:0001667">
    <property type="term" value="P:ameboidal-type cell migration"/>
    <property type="evidence" value="ECO:0007669"/>
    <property type="project" value="UniProtKB-ARBA"/>
</dbReference>
<reference evidence="3 4" key="1">
    <citation type="submission" date="2015-12" db="EMBL/GenBank/DDBJ databases">
        <title>The genome of Folsomia candida.</title>
        <authorList>
            <person name="Faddeeva A."/>
            <person name="Derks M.F."/>
            <person name="Anvar Y."/>
            <person name="Smit S."/>
            <person name="Van Straalen N."/>
            <person name="Roelofs D."/>
        </authorList>
    </citation>
    <scope>NUCLEOTIDE SEQUENCE [LARGE SCALE GENOMIC DNA]</scope>
    <source>
        <strain evidence="3 4">VU population</strain>
        <tissue evidence="3">Whole body</tissue>
    </source>
</reference>
<dbReference type="InterPro" id="IPR027417">
    <property type="entry name" value="P-loop_NTPase"/>
</dbReference>
<evidence type="ECO:0000256" key="2">
    <source>
        <dbReference type="ARBA" id="ARBA00023134"/>
    </source>
</evidence>
<dbReference type="GO" id="GO:0005525">
    <property type="term" value="F:GTP binding"/>
    <property type="evidence" value="ECO:0007669"/>
    <property type="project" value="UniProtKB-KW"/>
</dbReference>
<dbReference type="GO" id="GO:0035099">
    <property type="term" value="P:hemocyte migration"/>
    <property type="evidence" value="ECO:0007669"/>
    <property type="project" value="UniProtKB-ARBA"/>
</dbReference>
<gene>
    <name evidence="3" type="ORF">Fcan01_07521</name>
</gene>
<keyword evidence="2" id="KW-0342">GTP-binding</keyword>
<dbReference type="InterPro" id="IPR001806">
    <property type="entry name" value="Small_GTPase"/>
</dbReference>
<dbReference type="GO" id="GO:0007264">
    <property type="term" value="P:small GTPase-mediated signal transduction"/>
    <property type="evidence" value="ECO:0007669"/>
    <property type="project" value="InterPro"/>
</dbReference>
<dbReference type="Gene3D" id="3.40.50.300">
    <property type="entry name" value="P-loop containing nucleotide triphosphate hydrolases"/>
    <property type="match status" value="1"/>
</dbReference>